<sequence length="463" mass="52156">MGRSASKEKVDDEVVKLQALKQMLNRKKFHFPIHEMIKLPELGMPLRLPASLQQTHDSNSIFELLPKIAASNNATQSGMGVVPLAEMGSHDISRDSIFGHNFQKEARDLWKKAIDRSKLAQPDIPLRKNNGTNEDLVKLGIQLQVKEVQKFLEDMQSNNPKMKKLNIQQPVVVLGDKPLYISRSKVNLSVVSSRDDLKQELQQKEPIQANIHPTLRKLYKPLPYLPKLNSPESDTYDYPKLPPSVAKRASHLVPPKEIQITDQQHFQAQPGPHAVAPYIRYHNQRQQRSQAVAAAVVANSQRDMKVSISGNSKQNVVGERAASLAISSLSPTTEEQINSPDYTKQAYLNSTIDVHQMGLGSGISKEEDDYLKHMAQLKKKRRKQKMIGKEITAPIQLFDEQYASTPLDVKVTQPVRRSNNVVIESNKSKFNNGDGEPQFLSGWEIPPFDPFNQTGMMIMSKVK</sequence>
<name>A0A8J8NFL0_HALGN</name>
<keyword evidence="2" id="KW-1185">Reference proteome</keyword>
<evidence type="ECO:0000313" key="1">
    <source>
        <dbReference type="EMBL" id="TNV74191.1"/>
    </source>
</evidence>
<proteinExistence type="predicted"/>
<protein>
    <submittedName>
        <fullName evidence="1">Uncharacterized protein</fullName>
    </submittedName>
</protein>
<evidence type="ECO:0000313" key="2">
    <source>
        <dbReference type="Proteomes" id="UP000785679"/>
    </source>
</evidence>
<dbReference type="AlphaFoldDB" id="A0A8J8NFL0"/>
<organism evidence="1 2">
    <name type="scientific">Halteria grandinella</name>
    <dbReference type="NCBI Taxonomy" id="5974"/>
    <lineage>
        <taxon>Eukaryota</taxon>
        <taxon>Sar</taxon>
        <taxon>Alveolata</taxon>
        <taxon>Ciliophora</taxon>
        <taxon>Intramacronucleata</taxon>
        <taxon>Spirotrichea</taxon>
        <taxon>Stichotrichia</taxon>
        <taxon>Sporadotrichida</taxon>
        <taxon>Halteriidae</taxon>
        <taxon>Halteria</taxon>
    </lineage>
</organism>
<gene>
    <name evidence="1" type="ORF">FGO68_gene16585</name>
</gene>
<comment type="caution">
    <text evidence="1">The sequence shown here is derived from an EMBL/GenBank/DDBJ whole genome shotgun (WGS) entry which is preliminary data.</text>
</comment>
<dbReference type="Proteomes" id="UP000785679">
    <property type="component" value="Unassembled WGS sequence"/>
</dbReference>
<accession>A0A8J8NFL0</accession>
<reference evidence="1" key="1">
    <citation type="submission" date="2019-06" db="EMBL/GenBank/DDBJ databases">
        <authorList>
            <person name="Zheng W."/>
        </authorList>
    </citation>
    <scope>NUCLEOTIDE SEQUENCE</scope>
    <source>
        <strain evidence="1">QDHG01</strain>
    </source>
</reference>
<dbReference type="EMBL" id="RRYP01017316">
    <property type="protein sequence ID" value="TNV74191.1"/>
    <property type="molecule type" value="Genomic_DNA"/>
</dbReference>